<evidence type="ECO:0000256" key="1">
    <source>
        <dbReference type="SAM" id="MobiDB-lite"/>
    </source>
</evidence>
<sequence length="91" mass="9133">MSIATSGDPIVQVHRAVASGARAATTALPTVVSAGMRPGHAELLETALSETKKVLGEMARVADVGAAGASALSEQDTANAGKYDGVKDVTR</sequence>
<gene>
    <name evidence="2" type="ORF">SAMEA2070301_01766</name>
</gene>
<reference evidence="2 3" key="1">
    <citation type="submission" date="2016-11" db="EMBL/GenBank/DDBJ databases">
        <authorList>
            <consortium name="Pathogen Informatics"/>
        </authorList>
    </citation>
    <scope>NUCLEOTIDE SEQUENCE [LARGE SCALE GENOMIC DNA]</scope>
    <source>
        <strain evidence="2 3">104</strain>
    </source>
</reference>
<protein>
    <recommendedName>
        <fullName evidence="4">ESX-1 secretion-associated protein</fullName>
    </recommendedName>
</protein>
<evidence type="ECO:0008006" key="4">
    <source>
        <dbReference type="Google" id="ProtNLM"/>
    </source>
</evidence>
<organism evidence="2 3">
    <name type="scientific">Mycobacteroides abscessus subsp. abscessus</name>
    <dbReference type="NCBI Taxonomy" id="1185650"/>
    <lineage>
        <taxon>Bacteria</taxon>
        <taxon>Bacillati</taxon>
        <taxon>Actinomycetota</taxon>
        <taxon>Actinomycetes</taxon>
        <taxon>Mycobacteriales</taxon>
        <taxon>Mycobacteriaceae</taxon>
        <taxon>Mycobacteroides</taxon>
        <taxon>Mycobacteroides abscessus</taxon>
    </lineage>
</organism>
<evidence type="ECO:0000313" key="2">
    <source>
        <dbReference type="EMBL" id="SIA65023.1"/>
    </source>
</evidence>
<dbReference type="AlphaFoldDB" id="A0AB38CX03"/>
<name>A0AB38CX03_9MYCO</name>
<dbReference type="Proteomes" id="UP000185210">
    <property type="component" value="Unassembled WGS sequence"/>
</dbReference>
<accession>A0AB38CX03</accession>
<dbReference type="RefSeq" id="WP_052544310.1">
    <property type="nucleotide sequence ID" value="NZ_CAACXP010000006.1"/>
</dbReference>
<feature type="region of interest" description="Disordered" evidence="1">
    <location>
        <begin position="68"/>
        <end position="91"/>
    </location>
</feature>
<evidence type="ECO:0000313" key="3">
    <source>
        <dbReference type="Proteomes" id="UP000185210"/>
    </source>
</evidence>
<proteinExistence type="predicted"/>
<dbReference type="EMBL" id="FSHM01000002">
    <property type="protein sequence ID" value="SIA65023.1"/>
    <property type="molecule type" value="Genomic_DNA"/>
</dbReference>
<comment type="caution">
    <text evidence="2">The sequence shown here is derived from an EMBL/GenBank/DDBJ whole genome shotgun (WGS) entry which is preliminary data.</text>
</comment>